<name>D3UG92_HELM1</name>
<protein>
    <submittedName>
        <fullName evidence="2">Putative ATP dependent nuclease AddB</fullName>
    </submittedName>
</protein>
<dbReference type="eggNOG" id="COG0457">
    <property type="taxonomic scope" value="Bacteria"/>
</dbReference>
<dbReference type="KEGG" id="hms:HMU02510"/>
<feature type="chain" id="PRO_5003051776" evidence="1">
    <location>
        <begin position="21"/>
        <end position="420"/>
    </location>
</feature>
<proteinExistence type="predicted"/>
<accession>D3UG92</accession>
<gene>
    <name evidence="2" type="ordered locus">HMU02510</name>
</gene>
<keyword evidence="1" id="KW-0732">Signal</keyword>
<feature type="signal peptide" evidence="1">
    <location>
        <begin position="1"/>
        <end position="20"/>
    </location>
</feature>
<dbReference type="SUPFAM" id="SSF48452">
    <property type="entry name" value="TPR-like"/>
    <property type="match status" value="2"/>
</dbReference>
<reference evidence="2 3" key="1">
    <citation type="journal article" date="2010" name="BMC Genomics">
        <title>Comparative genomics and proteomics of Helicobacter mustelae, an ulcerogenic and carcinogenic gastric pathogen.</title>
        <authorList>
            <person name="O'Toole P.W."/>
            <person name="Snelling W.J."/>
            <person name="Canchaya C."/>
            <person name="Forde B.M."/>
            <person name="Hardie K.R."/>
            <person name="Josenhans C."/>
            <person name="Graham R.L.J."/>
            <person name="McMullan G."/>
            <person name="Parkhill J."/>
            <person name="Belda E."/>
            <person name="Bentley S.D."/>
        </authorList>
    </citation>
    <scope>NUCLEOTIDE SEQUENCE [LARGE SCALE GENOMIC DNA]</scope>
    <source>
        <strain evidence="3">ATCC 43772 / LMG 18044 / NCTC 12198 / 12198</strain>
    </source>
</reference>
<evidence type="ECO:0000256" key="1">
    <source>
        <dbReference type="SAM" id="SignalP"/>
    </source>
</evidence>
<sequence>MIRRITKIFFLLLLPLFGDAKEDLQIFLGVDALVNGDFKRAKEIYTKLYEETKQIAYARQLSIVYASSGDLGDALKYALLYQNVSKDTKDLPTSKIIVDSYIKKGELKKAIVLLEAIKQQEDTPMLDNILGTLYLNQKQFNKALPLLEEYYRVSKEEEALKKILAIYFAKNENEKAVEKLEDFLKNSWCSEDLCIKAISVFNQFNKNAIALKIFKEHYEHHPNIQNARYYLQVLINQKKFDKAEEIAKEFPFDDALLLDLLVAQNKWKEASLQAKKIYDSKKEAKYLAWSAIYYYQSQNKIKKPQLKKIIAELEQAIEYRNVQREVNKENPNNEDAYFYNFLGYMLIEHDLGIRKGIALIKKALQVAPNSIAYIDSLAWGYYKLGDCAQAQGIFANIPRQQVEQDGELKKHFDLIKKCAH</sequence>
<dbReference type="InterPro" id="IPR011990">
    <property type="entry name" value="TPR-like_helical_dom_sf"/>
</dbReference>
<evidence type="ECO:0000313" key="2">
    <source>
        <dbReference type="EMBL" id="CBG39513.1"/>
    </source>
</evidence>
<dbReference type="HOGENOM" id="CLU_038918_0_0_7"/>
<keyword evidence="3" id="KW-1185">Reference proteome</keyword>
<dbReference type="STRING" id="679897.HMU02510"/>
<organism evidence="2 3">
    <name type="scientific">Helicobacter mustelae (strain ATCC 43772 / CCUG 25715 / CIP 103759 / LMG 18044 / NCTC 12198 / R85-136P)</name>
    <name type="common">Campylobacter mustelae</name>
    <dbReference type="NCBI Taxonomy" id="679897"/>
    <lineage>
        <taxon>Bacteria</taxon>
        <taxon>Pseudomonadati</taxon>
        <taxon>Campylobacterota</taxon>
        <taxon>Epsilonproteobacteria</taxon>
        <taxon>Campylobacterales</taxon>
        <taxon>Helicobacteraceae</taxon>
        <taxon>Helicobacter</taxon>
    </lineage>
</organism>
<evidence type="ECO:0000313" key="3">
    <source>
        <dbReference type="Proteomes" id="UP000001522"/>
    </source>
</evidence>
<dbReference type="Proteomes" id="UP000001522">
    <property type="component" value="Chromosome"/>
</dbReference>
<dbReference type="RefSeq" id="WP_013022608.1">
    <property type="nucleotide sequence ID" value="NC_013949.1"/>
</dbReference>
<dbReference type="Gene3D" id="1.25.40.10">
    <property type="entry name" value="Tetratricopeptide repeat domain"/>
    <property type="match status" value="2"/>
</dbReference>
<dbReference type="AlphaFoldDB" id="D3UG92"/>
<dbReference type="EMBL" id="FN555004">
    <property type="protein sequence ID" value="CBG39513.1"/>
    <property type="molecule type" value="Genomic_DNA"/>
</dbReference>